<proteinExistence type="predicted"/>
<keyword evidence="2" id="KW-1185">Reference proteome</keyword>
<protein>
    <submittedName>
        <fullName evidence="1">Uncharacterized protein</fullName>
    </submittedName>
</protein>
<accession>F4Q8Z9</accession>
<dbReference type="KEGG" id="dfa:DFA_09994"/>
<sequence length="122" mass="13087">MSRPSNFQNLTDICKGPFYPGKTIIEMMSSTYCRPTSTSSLQHFGDMIGNASRGEWGQFEAVKSESTVTAVKKPAAAAAVKGAFNQLGQSAVLSAPGSSALQLLANFTKHREMFGTGNYEIE</sequence>
<dbReference type="EMBL" id="GL883026">
    <property type="protein sequence ID" value="EGG15168.1"/>
    <property type="molecule type" value="Genomic_DNA"/>
</dbReference>
<dbReference type="GeneID" id="14867320"/>
<gene>
    <name evidence="1" type="ORF">DFA_09994</name>
</gene>
<evidence type="ECO:0000313" key="1">
    <source>
        <dbReference type="EMBL" id="EGG15168.1"/>
    </source>
</evidence>
<dbReference type="RefSeq" id="XP_004351888.1">
    <property type="nucleotide sequence ID" value="XM_004351836.1"/>
</dbReference>
<dbReference type="AlphaFoldDB" id="F4Q8Z9"/>
<organism evidence="1 2">
    <name type="scientific">Cavenderia fasciculata</name>
    <name type="common">Slime mold</name>
    <name type="synonym">Dictyostelium fasciculatum</name>
    <dbReference type="NCBI Taxonomy" id="261658"/>
    <lineage>
        <taxon>Eukaryota</taxon>
        <taxon>Amoebozoa</taxon>
        <taxon>Evosea</taxon>
        <taxon>Eumycetozoa</taxon>
        <taxon>Dictyostelia</taxon>
        <taxon>Acytosteliales</taxon>
        <taxon>Cavenderiaceae</taxon>
        <taxon>Cavenderia</taxon>
    </lineage>
</organism>
<dbReference type="Proteomes" id="UP000007797">
    <property type="component" value="Unassembled WGS sequence"/>
</dbReference>
<name>F4Q8Z9_CACFS</name>
<reference evidence="2" key="1">
    <citation type="journal article" date="2011" name="Genome Res.">
        <title>Phylogeny-wide analysis of social amoeba genomes highlights ancient origins for complex intercellular communication.</title>
        <authorList>
            <person name="Heidel A.J."/>
            <person name="Lawal H.M."/>
            <person name="Felder M."/>
            <person name="Schilde C."/>
            <person name="Helps N.R."/>
            <person name="Tunggal B."/>
            <person name="Rivero F."/>
            <person name="John U."/>
            <person name="Schleicher M."/>
            <person name="Eichinger L."/>
            <person name="Platzer M."/>
            <person name="Noegel A.A."/>
            <person name="Schaap P."/>
            <person name="Gloeckner G."/>
        </authorList>
    </citation>
    <scope>NUCLEOTIDE SEQUENCE [LARGE SCALE GENOMIC DNA]</scope>
    <source>
        <strain evidence="2">SH3</strain>
    </source>
</reference>
<evidence type="ECO:0000313" key="2">
    <source>
        <dbReference type="Proteomes" id="UP000007797"/>
    </source>
</evidence>